<feature type="transmembrane region" description="Helical" evidence="2">
    <location>
        <begin position="20"/>
        <end position="37"/>
    </location>
</feature>
<dbReference type="OrthoDB" id="9976063at2759"/>
<reference evidence="4" key="1">
    <citation type="submission" date="2021-01" db="EMBL/GenBank/DDBJ databases">
        <authorList>
            <person name="Li R."/>
            <person name="Bekaert M."/>
        </authorList>
    </citation>
    <scope>NUCLEOTIDE SEQUENCE</scope>
    <source>
        <strain evidence="4">Farmed</strain>
    </source>
</reference>
<dbReference type="InterPro" id="IPR035892">
    <property type="entry name" value="C2_domain_sf"/>
</dbReference>
<feature type="compositionally biased region" description="Polar residues" evidence="1">
    <location>
        <begin position="406"/>
        <end position="418"/>
    </location>
</feature>
<keyword evidence="2" id="KW-0472">Membrane</keyword>
<dbReference type="PROSITE" id="PS50004">
    <property type="entry name" value="C2"/>
    <property type="match status" value="1"/>
</dbReference>
<dbReference type="Pfam" id="PF00168">
    <property type="entry name" value="C2"/>
    <property type="match status" value="1"/>
</dbReference>
<dbReference type="AlphaFoldDB" id="A0A812DBE3"/>
<evidence type="ECO:0000313" key="4">
    <source>
        <dbReference type="EMBL" id="CAE1291405.1"/>
    </source>
</evidence>
<feature type="domain" description="C2" evidence="3">
    <location>
        <begin position="218"/>
        <end position="334"/>
    </location>
</feature>
<dbReference type="SMART" id="SM00239">
    <property type="entry name" value="C2"/>
    <property type="match status" value="1"/>
</dbReference>
<keyword evidence="2" id="KW-0812">Transmembrane</keyword>
<keyword evidence="5" id="KW-1185">Reference proteome</keyword>
<evidence type="ECO:0000259" key="3">
    <source>
        <dbReference type="PROSITE" id="PS50004"/>
    </source>
</evidence>
<feature type="compositionally biased region" description="Basic and acidic residues" evidence="1">
    <location>
        <begin position="421"/>
        <end position="430"/>
    </location>
</feature>
<dbReference type="Gene3D" id="2.60.40.150">
    <property type="entry name" value="C2 domain"/>
    <property type="match status" value="1"/>
</dbReference>
<dbReference type="EMBL" id="CAHIKZ030002733">
    <property type="protein sequence ID" value="CAE1291405.1"/>
    <property type="molecule type" value="Genomic_DNA"/>
</dbReference>
<feature type="compositionally biased region" description="Low complexity" evidence="1">
    <location>
        <begin position="390"/>
        <end position="405"/>
    </location>
</feature>
<dbReference type="SUPFAM" id="SSF49562">
    <property type="entry name" value="C2 domain (Calcium/lipid-binding domain, CaLB)"/>
    <property type="match status" value="1"/>
</dbReference>
<gene>
    <name evidence="4" type="ORF">SPHA_48741</name>
</gene>
<protein>
    <recommendedName>
        <fullName evidence="3">C2 domain-containing protein</fullName>
    </recommendedName>
</protein>
<feature type="region of interest" description="Disordered" evidence="1">
    <location>
        <begin position="376"/>
        <end position="628"/>
    </location>
</feature>
<accession>A0A812DBE3</accession>
<comment type="caution">
    <text evidence="4">The sequence shown here is derived from an EMBL/GenBank/DDBJ whole genome shotgun (WGS) entry which is preliminary data.</text>
</comment>
<dbReference type="PANTHER" id="PTHR21119:SF5">
    <property type="entry name" value="C2 DOMAIN-CONTAINING PROTEIN"/>
    <property type="match status" value="1"/>
</dbReference>
<dbReference type="PANTHER" id="PTHR21119">
    <property type="entry name" value="C2 DOMAIN-CONTAINING PROTEIN"/>
    <property type="match status" value="1"/>
</dbReference>
<evidence type="ECO:0000256" key="1">
    <source>
        <dbReference type="SAM" id="MobiDB-lite"/>
    </source>
</evidence>
<dbReference type="Proteomes" id="UP000597762">
    <property type="component" value="Unassembled WGS sequence"/>
</dbReference>
<feature type="compositionally biased region" description="Basic residues" evidence="1">
    <location>
        <begin position="506"/>
        <end position="518"/>
    </location>
</feature>
<evidence type="ECO:0000313" key="5">
    <source>
        <dbReference type="Proteomes" id="UP000597762"/>
    </source>
</evidence>
<dbReference type="InterPro" id="IPR039934">
    <property type="entry name" value="C2CD2/C2CD2L"/>
</dbReference>
<sequence>MFEIMPKAAATKGLLTIRPCVLYVLLTFVTLTGPVQIKIEKLDAGSPPPAISDIQYETFTDNEDSLLVKYFSDTKNLSFSVFASQKSQSGIKLTNCTCKVARYQAKVKLLFKNIHGQIKVTSNFDGLPLAKVKVLPVNPYQESEEIVDLGVVEEVVRNSLCLASATMNLSTYLGLSNNIFSPTDYDFEPQLDIAEIKALTAVQPGRMSQTQHALPFKEMPALPAPPKPPRAIGDKRLLIKIIKGSNLGGREEGSSDPFCVIVMDCPPQKYETTVIKNTVNPFWDEHFLVDVSHMSRELRFELYDKGKSPADEFLGEATIYMEDIRKTMSCRQIIPLQTPGSMEYQVGSLTVEFLLMEPHEADQYMDSSLGPKNLGNNQISPRKHVEVSRTVTPSGTIVTTTTTTTERPQFSGMASGSPSMIEKRSTHLEVENSDSVSHLSPTHLPQPDTPGSSGALPGFWEVTPTIDSTPTDDNIESPSSASADKSQTGSTISEKEKKKSFSLARTLKKRFGRSRSKMRSQSADRAHSLKSEGGSASYLSPPDSDAKPLSKSTEDINGITLEVPPIKKSSSLGGSLKKLFRRGRKRTRDVGETSRESSLSRSSMRYPVSSREGSIDSRRTPQAHSPVS</sequence>
<organism evidence="4 5">
    <name type="scientific">Acanthosepion pharaonis</name>
    <name type="common">Pharaoh cuttlefish</name>
    <name type="synonym">Sepia pharaonis</name>
    <dbReference type="NCBI Taxonomy" id="158019"/>
    <lineage>
        <taxon>Eukaryota</taxon>
        <taxon>Metazoa</taxon>
        <taxon>Spiralia</taxon>
        <taxon>Lophotrochozoa</taxon>
        <taxon>Mollusca</taxon>
        <taxon>Cephalopoda</taxon>
        <taxon>Coleoidea</taxon>
        <taxon>Decapodiformes</taxon>
        <taxon>Sepiida</taxon>
        <taxon>Sepiina</taxon>
        <taxon>Sepiidae</taxon>
        <taxon>Acanthosepion</taxon>
    </lineage>
</organism>
<keyword evidence="2" id="KW-1133">Transmembrane helix</keyword>
<feature type="compositionally biased region" description="Basic and acidic residues" evidence="1">
    <location>
        <begin position="544"/>
        <end position="554"/>
    </location>
</feature>
<dbReference type="InterPro" id="IPR000008">
    <property type="entry name" value="C2_dom"/>
</dbReference>
<feature type="compositionally biased region" description="Basic residues" evidence="1">
    <location>
        <begin position="578"/>
        <end position="587"/>
    </location>
</feature>
<feature type="compositionally biased region" description="Polar residues" evidence="1">
    <location>
        <begin position="465"/>
        <end position="492"/>
    </location>
</feature>
<dbReference type="Pfam" id="PF18696">
    <property type="entry name" value="SMP_C2CD2L"/>
    <property type="match status" value="1"/>
</dbReference>
<proteinExistence type="predicted"/>
<name>A0A812DBE3_ACAPH</name>
<feature type="compositionally biased region" description="Low complexity" evidence="1">
    <location>
        <begin position="567"/>
        <end position="577"/>
    </location>
</feature>
<evidence type="ECO:0000256" key="2">
    <source>
        <dbReference type="SAM" id="Phobius"/>
    </source>
</evidence>
<feature type="compositionally biased region" description="Low complexity" evidence="1">
    <location>
        <begin position="596"/>
        <end position="611"/>
    </location>
</feature>
<dbReference type="InterPro" id="IPR040885">
    <property type="entry name" value="SMP_C2CD2L"/>
</dbReference>